<evidence type="ECO:0000313" key="2">
    <source>
        <dbReference type="EMBL" id="KAJ8376660.1"/>
    </source>
</evidence>
<evidence type="ECO:0000313" key="3">
    <source>
        <dbReference type="Proteomes" id="UP001152622"/>
    </source>
</evidence>
<dbReference type="Proteomes" id="UP001152622">
    <property type="component" value="Chromosome 2"/>
</dbReference>
<keyword evidence="3" id="KW-1185">Reference proteome</keyword>
<dbReference type="AlphaFoldDB" id="A0A9Q1G770"/>
<feature type="region of interest" description="Disordered" evidence="1">
    <location>
        <begin position="1"/>
        <end position="63"/>
    </location>
</feature>
<protein>
    <submittedName>
        <fullName evidence="2">Uncharacterized protein</fullName>
    </submittedName>
</protein>
<sequence length="223" mass="23849">MRRKPFASKAGGEDGRRIIGRASPSTAAGGRRGAPRGPSARARPGAEEAANSSEAGSRRGPTKCRAAINVRGGELASHGAHAGSDDSFAQTGSPPPGAKMYVARGICRVAQPPFENPAKTRPTDGTVLTAIRTPKALFSCAYFCCKPLCNTGGREGHRGCICPSRAQKPLFVSAAGWRDQSRPRGWRARRRYDDCKSLFIWELQRGPAWRPVPARIFPSPGPE</sequence>
<feature type="region of interest" description="Disordered" evidence="1">
    <location>
        <begin position="75"/>
        <end position="95"/>
    </location>
</feature>
<dbReference type="EMBL" id="JAINUF010000002">
    <property type="protein sequence ID" value="KAJ8376660.1"/>
    <property type="molecule type" value="Genomic_DNA"/>
</dbReference>
<evidence type="ECO:0000256" key="1">
    <source>
        <dbReference type="SAM" id="MobiDB-lite"/>
    </source>
</evidence>
<name>A0A9Q1G770_SYNKA</name>
<gene>
    <name evidence="2" type="ORF">SKAU_G00072400</name>
</gene>
<proteinExistence type="predicted"/>
<reference evidence="2" key="1">
    <citation type="journal article" date="2023" name="Science">
        <title>Genome structures resolve the early diversification of teleost fishes.</title>
        <authorList>
            <person name="Parey E."/>
            <person name="Louis A."/>
            <person name="Montfort J."/>
            <person name="Bouchez O."/>
            <person name="Roques C."/>
            <person name="Iampietro C."/>
            <person name="Lluch J."/>
            <person name="Castinel A."/>
            <person name="Donnadieu C."/>
            <person name="Desvignes T."/>
            <person name="Floi Bucao C."/>
            <person name="Jouanno E."/>
            <person name="Wen M."/>
            <person name="Mejri S."/>
            <person name="Dirks R."/>
            <person name="Jansen H."/>
            <person name="Henkel C."/>
            <person name="Chen W.J."/>
            <person name="Zahm M."/>
            <person name="Cabau C."/>
            <person name="Klopp C."/>
            <person name="Thompson A.W."/>
            <person name="Robinson-Rechavi M."/>
            <person name="Braasch I."/>
            <person name="Lecointre G."/>
            <person name="Bobe J."/>
            <person name="Postlethwait J.H."/>
            <person name="Berthelot C."/>
            <person name="Roest Crollius H."/>
            <person name="Guiguen Y."/>
        </authorList>
    </citation>
    <scope>NUCLEOTIDE SEQUENCE</scope>
    <source>
        <strain evidence="2">WJC10195</strain>
    </source>
</reference>
<organism evidence="2 3">
    <name type="scientific">Synaphobranchus kaupii</name>
    <name type="common">Kaup's arrowtooth eel</name>
    <dbReference type="NCBI Taxonomy" id="118154"/>
    <lineage>
        <taxon>Eukaryota</taxon>
        <taxon>Metazoa</taxon>
        <taxon>Chordata</taxon>
        <taxon>Craniata</taxon>
        <taxon>Vertebrata</taxon>
        <taxon>Euteleostomi</taxon>
        <taxon>Actinopterygii</taxon>
        <taxon>Neopterygii</taxon>
        <taxon>Teleostei</taxon>
        <taxon>Anguilliformes</taxon>
        <taxon>Synaphobranchidae</taxon>
        <taxon>Synaphobranchus</taxon>
    </lineage>
</organism>
<accession>A0A9Q1G770</accession>
<comment type="caution">
    <text evidence="2">The sequence shown here is derived from an EMBL/GenBank/DDBJ whole genome shotgun (WGS) entry which is preliminary data.</text>
</comment>
<feature type="compositionally biased region" description="Low complexity" evidence="1">
    <location>
        <begin position="20"/>
        <end position="59"/>
    </location>
</feature>